<feature type="region of interest" description="Disordered" evidence="2">
    <location>
        <begin position="97"/>
        <end position="116"/>
    </location>
</feature>
<keyword evidence="1" id="KW-0238">DNA-binding</keyword>
<dbReference type="PANTHER" id="PTHR36924:SF1">
    <property type="entry name" value="ANTITOXIN HIGA-1"/>
    <property type="match status" value="1"/>
</dbReference>
<dbReference type="Proteomes" id="UP000886829">
    <property type="component" value="Unassembled WGS sequence"/>
</dbReference>
<reference evidence="4" key="1">
    <citation type="journal article" date="2021" name="PeerJ">
        <title>Extensive microbial diversity within the chicken gut microbiome revealed by metagenomics and culture.</title>
        <authorList>
            <person name="Gilroy R."/>
            <person name="Ravi A."/>
            <person name="Getino M."/>
            <person name="Pursley I."/>
            <person name="Horton D.L."/>
            <person name="Alikhan N.F."/>
            <person name="Baker D."/>
            <person name="Gharbi K."/>
            <person name="Hall N."/>
            <person name="Watson M."/>
            <person name="Adriaenssens E.M."/>
            <person name="Foster-Nyarko E."/>
            <person name="Jarju S."/>
            <person name="Secka A."/>
            <person name="Antonio M."/>
            <person name="Oren A."/>
            <person name="Chaudhuri R.R."/>
            <person name="La Ragione R."/>
            <person name="Hildebrand F."/>
            <person name="Pallen M.J."/>
        </authorList>
    </citation>
    <scope>NUCLEOTIDE SEQUENCE</scope>
    <source>
        <strain evidence="4">USASDec5-558</strain>
    </source>
</reference>
<dbReference type="NCBIfam" id="TIGR02607">
    <property type="entry name" value="antidote_HigA"/>
    <property type="match status" value="1"/>
</dbReference>
<reference evidence="4" key="2">
    <citation type="submission" date="2021-04" db="EMBL/GenBank/DDBJ databases">
        <authorList>
            <person name="Gilroy R."/>
        </authorList>
    </citation>
    <scope>NUCLEOTIDE SEQUENCE</scope>
    <source>
        <strain evidence="4">USASDec5-558</strain>
    </source>
</reference>
<dbReference type="CDD" id="cd00093">
    <property type="entry name" value="HTH_XRE"/>
    <property type="match status" value="1"/>
</dbReference>
<gene>
    <name evidence="4" type="ORF">H9850_07850</name>
</gene>
<feature type="compositionally biased region" description="Acidic residues" evidence="2">
    <location>
        <begin position="107"/>
        <end position="116"/>
    </location>
</feature>
<evidence type="ECO:0000313" key="4">
    <source>
        <dbReference type="EMBL" id="HIX57366.1"/>
    </source>
</evidence>
<comment type="caution">
    <text evidence="4">The sequence shown here is derived from an EMBL/GenBank/DDBJ whole genome shotgun (WGS) entry which is preliminary data.</text>
</comment>
<evidence type="ECO:0000259" key="3">
    <source>
        <dbReference type="PROSITE" id="PS50943"/>
    </source>
</evidence>
<evidence type="ECO:0000313" key="5">
    <source>
        <dbReference type="Proteomes" id="UP000886829"/>
    </source>
</evidence>
<protein>
    <submittedName>
        <fullName evidence="4">HigA family addiction module antidote protein</fullName>
    </submittedName>
</protein>
<evidence type="ECO:0000256" key="1">
    <source>
        <dbReference type="ARBA" id="ARBA00023125"/>
    </source>
</evidence>
<name>A0A9D1WDW0_9GAMM</name>
<dbReference type="AlphaFoldDB" id="A0A9D1WDW0"/>
<dbReference type="PANTHER" id="PTHR36924">
    <property type="entry name" value="ANTITOXIN HIGA-1"/>
    <property type="match status" value="1"/>
</dbReference>
<dbReference type="PROSITE" id="PS50943">
    <property type="entry name" value="HTH_CROC1"/>
    <property type="match status" value="1"/>
</dbReference>
<dbReference type="Gene3D" id="1.10.260.40">
    <property type="entry name" value="lambda repressor-like DNA-binding domains"/>
    <property type="match status" value="1"/>
</dbReference>
<dbReference type="SUPFAM" id="SSF47413">
    <property type="entry name" value="lambda repressor-like DNA-binding domains"/>
    <property type="match status" value="1"/>
</dbReference>
<dbReference type="InterPro" id="IPR010982">
    <property type="entry name" value="Lambda_DNA-bd_dom_sf"/>
</dbReference>
<dbReference type="EMBL" id="DXEV01000156">
    <property type="protein sequence ID" value="HIX57366.1"/>
    <property type="molecule type" value="Genomic_DNA"/>
</dbReference>
<proteinExistence type="predicted"/>
<accession>A0A9D1WDW0</accession>
<evidence type="ECO:0000256" key="2">
    <source>
        <dbReference type="SAM" id="MobiDB-lite"/>
    </source>
</evidence>
<organism evidence="4 5">
    <name type="scientific">Candidatus Anaerobiospirillum pullistercoris</name>
    <dbReference type="NCBI Taxonomy" id="2838452"/>
    <lineage>
        <taxon>Bacteria</taxon>
        <taxon>Pseudomonadati</taxon>
        <taxon>Pseudomonadota</taxon>
        <taxon>Gammaproteobacteria</taxon>
        <taxon>Aeromonadales</taxon>
        <taxon>Succinivibrionaceae</taxon>
        <taxon>Anaerobiospirillum</taxon>
    </lineage>
</organism>
<dbReference type="Pfam" id="PF01381">
    <property type="entry name" value="HTH_3"/>
    <property type="match status" value="1"/>
</dbReference>
<feature type="domain" description="HTH cro/C1-type" evidence="3">
    <location>
        <begin position="21"/>
        <end position="66"/>
    </location>
</feature>
<sequence length="116" mass="13158">MGMYNPPHPGEMLKEFMSDSITVTQLAADLCITRTALSKIVNCKASISPVMAEKLAIAFPFTTPKMWLIWQNDYDLWQIEHDPKKFAAITKNVTPDVLNRAKPDDKPTDDDLDDYI</sequence>
<dbReference type="InterPro" id="IPR013430">
    <property type="entry name" value="Toxin_antidote_HigA"/>
</dbReference>
<dbReference type="InterPro" id="IPR001387">
    <property type="entry name" value="Cro/C1-type_HTH"/>
</dbReference>
<dbReference type="GO" id="GO:0003677">
    <property type="term" value="F:DNA binding"/>
    <property type="evidence" value="ECO:0007669"/>
    <property type="project" value="UniProtKB-KW"/>
</dbReference>